<organism evidence="3 4">
    <name type="scientific">Shimia isoporae</name>
    <dbReference type="NCBI Taxonomy" id="647720"/>
    <lineage>
        <taxon>Bacteria</taxon>
        <taxon>Pseudomonadati</taxon>
        <taxon>Pseudomonadota</taxon>
        <taxon>Alphaproteobacteria</taxon>
        <taxon>Rhodobacterales</taxon>
        <taxon>Roseobacteraceae</taxon>
    </lineage>
</organism>
<reference evidence="3 4" key="1">
    <citation type="submission" date="2019-03" db="EMBL/GenBank/DDBJ databases">
        <title>Genomic Encyclopedia of Archaeal and Bacterial Type Strains, Phase II (KMG-II): from individual species to whole genera.</title>
        <authorList>
            <person name="Goeker M."/>
        </authorList>
    </citation>
    <scope>NUCLEOTIDE SEQUENCE [LARGE SCALE GENOMIC DNA]</scope>
    <source>
        <strain evidence="3 4">DSM 26433</strain>
    </source>
</reference>
<feature type="domain" description="DUF5681" evidence="2">
    <location>
        <begin position="16"/>
        <end position="87"/>
    </location>
</feature>
<comment type="caution">
    <text evidence="3">The sequence shown here is derived from an EMBL/GenBank/DDBJ whole genome shotgun (WGS) entry which is preliminary data.</text>
</comment>
<gene>
    <name evidence="3" type="ORF">BXY66_0292</name>
</gene>
<evidence type="ECO:0000259" key="2">
    <source>
        <dbReference type="Pfam" id="PF18932"/>
    </source>
</evidence>
<feature type="compositionally biased region" description="Acidic residues" evidence="1">
    <location>
        <begin position="137"/>
        <end position="148"/>
    </location>
</feature>
<feature type="compositionally biased region" description="Acidic residues" evidence="1">
    <location>
        <begin position="164"/>
        <end position="191"/>
    </location>
</feature>
<protein>
    <recommendedName>
        <fullName evidence="2">DUF5681 domain-containing protein</fullName>
    </recommendedName>
</protein>
<dbReference type="InterPro" id="IPR043736">
    <property type="entry name" value="DUF5681"/>
</dbReference>
<feature type="region of interest" description="Disordered" evidence="1">
    <location>
        <begin position="128"/>
        <end position="191"/>
    </location>
</feature>
<proteinExistence type="predicted"/>
<dbReference type="AlphaFoldDB" id="A0A4R1NJ49"/>
<evidence type="ECO:0000256" key="1">
    <source>
        <dbReference type="SAM" id="MobiDB-lite"/>
    </source>
</evidence>
<dbReference type="RefSeq" id="WP_132858400.1">
    <property type="nucleotide sequence ID" value="NZ_SMGR01000001.1"/>
</dbReference>
<keyword evidence="4" id="KW-1185">Reference proteome</keyword>
<accession>A0A4R1NJ49</accession>
<name>A0A4R1NJ49_9RHOB</name>
<dbReference type="Pfam" id="PF18932">
    <property type="entry name" value="DUF5681"/>
    <property type="match status" value="1"/>
</dbReference>
<feature type="region of interest" description="Disordered" evidence="1">
    <location>
        <begin position="1"/>
        <end position="40"/>
    </location>
</feature>
<evidence type="ECO:0000313" key="4">
    <source>
        <dbReference type="Proteomes" id="UP000295673"/>
    </source>
</evidence>
<sequence length="191" mass="21050">MPEQKDYDVGYGKPPKRTQFKKGQSGNPKGRPKGAKGFNASLKRELESKVIIQEGGRRLKVSKAEAGAKRLIAKALAGDMAALKMLAMLDAELHAQVEQEANQAMRDTGPDQTDENVLSHFKEQWLAQAADCTEAVEPAEEAEPDEGPESERQDDPGETVEPIYAEDVEDPVYAEDAEEPVYAEDVEEYET</sequence>
<dbReference type="EMBL" id="SMGR01000001">
    <property type="protein sequence ID" value="TCL08257.1"/>
    <property type="molecule type" value="Genomic_DNA"/>
</dbReference>
<dbReference type="Proteomes" id="UP000295673">
    <property type="component" value="Unassembled WGS sequence"/>
</dbReference>
<dbReference type="OrthoDB" id="2086138at2"/>
<evidence type="ECO:0000313" key="3">
    <source>
        <dbReference type="EMBL" id="TCL08257.1"/>
    </source>
</evidence>